<evidence type="ECO:0000313" key="1">
    <source>
        <dbReference type="EMBL" id="ACV61550.1"/>
    </source>
</evidence>
<proteinExistence type="predicted"/>
<dbReference type="Proteomes" id="UP000002217">
    <property type="component" value="Chromosome"/>
</dbReference>
<name>C8W1A5_DESAS</name>
<dbReference type="EMBL" id="CP001720">
    <property type="protein sequence ID" value="ACV61550.1"/>
    <property type="molecule type" value="Genomic_DNA"/>
</dbReference>
<sequence length="56" mass="6314">MNKLHYSPEALSDLDEIWAYIFEDLQNPTAAQNTVDGILDNIHSSTGFTGCKPYMH</sequence>
<gene>
    <name evidence="1" type="ordered locus">Dtox_0630</name>
</gene>
<dbReference type="KEGG" id="dae:Dtox_0630"/>
<dbReference type="HOGENOM" id="CLU_3006737_0_0_9"/>
<keyword evidence="2" id="KW-1185">Reference proteome</keyword>
<dbReference type="AlphaFoldDB" id="C8W1A5"/>
<dbReference type="Gene3D" id="3.30.2310.20">
    <property type="entry name" value="RelE-like"/>
    <property type="match status" value="1"/>
</dbReference>
<accession>C8W1A5</accession>
<evidence type="ECO:0008006" key="3">
    <source>
        <dbReference type="Google" id="ProtNLM"/>
    </source>
</evidence>
<dbReference type="STRING" id="485916.Dtox_0630"/>
<dbReference type="InterPro" id="IPR035093">
    <property type="entry name" value="RelE/ParE_toxin_dom_sf"/>
</dbReference>
<protein>
    <recommendedName>
        <fullName evidence="3">Plasmid stabilization system</fullName>
    </recommendedName>
</protein>
<reference evidence="1 2" key="1">
    <citation type="journal article" date="2009" name="Stand. Genomic Sci.">
        <title>Complete genome sequence of Desulfotomaculum acetoxidans type strain (5575).</title>
        <authorList>
            <person name="Spring S."/>
            <person name="Lapidus A."/>
            <person name="Schroder M."/>
            <person name="Gleim D."/>
            <person name="Sims D."/>
            <person name="Meincke L."/>
            <person name="Glavina Del Rio T."/>
            <person name="Tice H."/>
            <person name="Copeland A."/>
            <person name="Cheng J.F."/>
            <person name="Lucas S."/>
            <person name="Chen F."/>
            <person name="Nolan M."/>
            <person name="Bruce D."/>
            <person name="Goodwin L."/>
            <person name="Pitluck S."/>
            <person name="Ivanova N."/>
            <person name="Mavromatis K."/>
            <person name="Mikhailova N."/>
            <person name="Pati A."/>
            <person name="Chen A."/>
            <person name="Palaniappan K."/>
            <person name="Land M."/>
            <person name="Hauser L."/>
            <person name="Chang Y.J."/>
            <person name="Jeffries C.D."/>
            <person name="Chain P."/>
            <person name="Saunders E."/>
            <person name="Brettin T."/>
            <person name="Detter J.C."/>
            <person name="Goker M."/>
            <person name="Bristow J."/>
            <person name="Eisen J.A."/>
            <person name="Markowitz V."/>
            <person name="Hugenholtz P."/>
            <person name="Kyrpides N.C."/>
            <person name="Klenk H.P."/>
            <person name="Han C."/>
        </authorList>
    </citation>
    <scope>NUCLEOTIDE SEQUENCE [LARGE SCALE GENOMIC DNA]</scope>
    <source>
        <strain evidence="2">ATCC 49208 / DSM 771 / VKM B-1644</strain>
    </source>
</reference>
<organism evidence="1 2">
    <name type="scientific">Desulfofarcimen acetoxidans (strain ATCC 49208 / DSM 771 / KCTC 5769 / VKM B-1644 / 5575)</name>
    <name type="common">Desulfotomaculum acetoxidans</name>
    <dbReference type="NCBI Taxonomy" id="485916"/>
    <lineage>
        <taxon>Bacteria</taxon>
        <taxon>Bacillati</taxon>
        <taxon>Bacillota</taxon>
        <taxon>Clostridia</taxon>
        <taxon>Eubacteriales</taxon>
        <taxon>Peptococcaceae</taxon>
        <taxon>Desulfofarcimen</taxon>
    </lineage>
</organism>
<evidence type="ECO:0000313" key="2">
    <source>
        <dbReference type="Proteomes" id="UP000002217"/>
    </source>
</evidence>